<dbReference type="OrthoDB" id="9816120at2"/>
<dbReference type="PANTHER" id="PTHR16026:SF0">
    <property type="entry name" value="CARTILAGE ACIDIC PROTEIN 1"/>
    <property type="match status" value="1"/>
</dbReference>
<feature type="domain" description="ASPIC/UnbV" evidence="2">
    <location>
        <begin position="539"/>
        <end position="601"/>
    </location>
</feature>
<dbReference type="PANTHER" id="PTHR16026">
    <property type="entry name" value="CARTILAGE ACIDIC PROTEIN 1"/>
    <property type="match status" value="1"/>
</dbReference>
<dbReference type="Proteomes" id="UP000219559">
    <property type="component" value="Unassembled WGS sequence"/>
</dbReference>
<accession>A0A2A4G980</accession>
<gene>
    <name evidence="3" type="ORF">B7P33_09655</name>
</gene>
<keyword evidence="4" id="KW-1185">Reference proteome</keyword>
<dbReference type="Pfam" id="PF07593">
    <property type="entry name" value="UnbV_ASPIC"/>
    <property type="match status" value="1"/>
</dbReference>
<dbReference type="SUPFAM" id="SSF69318">
    <property type="entry name" value="Integrin alpha N-terminal domain"/>
    <property type="match status" value="3"/>
</dbReference>
<dbReference type="EMBL" id="NBWU01000003">
    <property type="protein sequence ID" value="PCE64538.1"/>
    <property type="molecule type" value="Genomic_DNA"/>
</dbReference>
<dbReference type="InterPro" id="IPR013517">
    <property type="entry name" value="FG-GAP"/>
</dbReference>
<dbReference type="RefSeq" id="WP_097440654.1">
    <property type="nucleotide sequence ID" value="NZ_KZ300476.1"/>
</dbReference>
<proteinExistence type="predicted"/>
<evidence type="ECO:0000313" key="3">
    <source>
        <dbReference type="EMBL" id="PCE64538.1"/>
    </source>
</evidence>
<dbReference type="Pfam" id="PF13517">
    <property type="entry name" value="FG-GAP_3"/>
    <property type="match status" value="4"/>
</dbReference>
<dbReference type="PROSITE" id="PS51257">
    <property type="entry name" value="PROKAR_LIPOPROTEIN"/>
    <property type="match status" value="1"/>
</dbReference>
<dbReference type="InterPro" id="IPR011519">
    <property type="entry name" value="UnbV_ASPIC"/>
</dbReference>
<dbReference type="InterPro" id="IPR027039">
    <property type="entry name" value="Crtac1"/>
</dbReference>
<dbReference type="Gene3D" id="2.130.10.130">
    <property type="entry name" value="Integrin alpha, N-terminal"/>
    <property type="match status" value="5"/>
</dbReference>
<keyword evidence="1" id="KW-0732">Signal</keyword>
<dbReference type="AlphaFoldDB" id="A0A2A4G980"/>
<evidence type="ECO:0000259" key="2">
    <source>
        <dbReference type="Pfam" id="PF07593"/>
    </source>
</evidence>
<evidence type="ECO:0000256" key="1">
    <source>
        <dbReference type="ARBA" id="ARBA00022729"/>
    </source>
</evidence>
<name>A0A2A4G980_9FLAO</name>
<protein>
    <recommendedName>
        <fullName evidence="2">ASPIC/UnbV domain-containing protein</fullName>
    </recommendedName>
</protein>
<reference evidence="3 4" key="1">
    <citation type="submission" date="2017-04" db="EMBL/GenBank/DDBJ databases">
        <title>A new member of the family Flavobacteriaceae isolated from ascidians.</title>
        <authorList>
            <person name="Chen L."/>
        </authorList>
    </citation>
    <scope>NUCLEOTIDE SEQUENCE [LARGE SCALE GENOMIC DNA]</scope>
    <source>
        <strain evidence="3 4">HQA918</strain>
    </source>
</reference>
<comment type="caution">
    <text evidence="3">The sequence shown here is derived from an EMBL/GenBank/DDBJ whole genome shotgun (WGS) entry which is preliminary data.</text>
</comment>
<dbReference type="InterPro" id="IPR028994">
    <property type="entry name" value="Integrin_alpha_N"/>
</dbReference>
<sequence length="1108" mass="125116">MNFYRYLIALFPLLWTVSCQSDKKESNESTKTEKQEIATVFSKLPAARTKVTFNNEITENLETNENLFNYDFFYNGAGVGVADLNNDGLQDLFFCGNQKPNALYLNQGNLTFKDISVTAGINKGKTWTNGVSFVDINQDGHIDIYLSQGGPNGRDSRKNLLYINTGDNSYTEEAENYGLADTGISTQSAFFDFDKDGDLDCIVMNESELYGYDPIRLNQLFEANQNQVQHYSSSHLYRNDNGKFTDITQEAGLSRPIFGLGLGISDFNDDGFLDFYISSDYYLPDALFINNGNGTFTDKIKEYTQQISYYGMGLDIADLNNDGLQDIFVLDMAAQDHVRSKTLMASMNTKRFDYLTKEAGYHHQYMYNSVQLNQGNNKYTNIAQLTKMANTDWSWSVLMADFDNDSDRDVHITNGYRRYALDNDLQRQVFEAKRKYQGKVPLAVKKQLYNSMPSEKLRNILYENQGNLKFNDQALDWGLTDFTFSNGAAIADLDNDGDLDLIVNNMDEEASIYENNSPFKNNNYLRIEAKGNLSESYPKVEIIHGNQQQIVEHRRIRGYRSAQEDIIHFGLGESEKIDTVRISWPSGKYQELYDIEANQKIRVSENGNTTVTLLSKETNYAFTEIPTTSLGLDYRHIENEFDDFAKEILLPYKQSTLGPCISQSDINHDGFTDLFIGGAAEQPATLFLGHANGFKKQKSPAFEQDRQHEDVGATFFDFEGDGDLDLFVVSGGNEYVEHSSFYTDRLYLNDGKGKFTRKHLPTLSSFPKSGKVVKTLDFDQDGDQDLIVGNRIRAQQYPLPAPSILYENTGSDLIDVTEKIAPGLLDFGIVNDIAVTDYNKDGISDFIAVGEWTDVGVFVNQNGTFKNYAKDKPIAPRGWWFSVTPIDINADGHQDYLLGNVGLNLKFKATEEKPFKIYSNDFDDNGTLDIVLSKKYNQQFVPVRGRECSSQQMPFIKQKFPTYNAFANATLQEVYGQKLDSAYSNQATQFKTLVLINNGDNTFEEKPLPIGGQTFPALSVTPLDFDQDGSLEYALAGNIYNTEVETPRLDGLSLTLLDFDHKNGTLIVKTPKNTGLHGVGNIKQIAWLKHFNSLLVLKNNEEAQIFQY</sequence>
<evidence type="ECO:0000313" key="4">
    <source>
        <dbReference type="Proteomes" id="UP000219559"/>
    </source>
</evidence>
<organism evidence="3 4">
    <name type="scientific">Sediminicola luteus</name>
    <dbReference type="NCBI Taxonomy" id="319238"/>
    <lineage>
        <taxon>Bacteria</taxon>
        <taxon>Pseudomonadati</taxon>
        <taxon>Bacteroidota</taxon>
        <taxon>Flavobacteriia</taxon>
        <taxon>Flavobacteriales</taxon>
        <taxon>Flavobacteriaceae</taxon>
        <taxon>Sediminicola</taxon>
    </lineage>
</organism>